<organism evidence="2 3">
    <name type="scientific">Cymbomonas tetramitiformis</name>
    <dbReference type="NCBI Taxonomy" id="36881"/>
    <lineage>
        <taxon>Eukaryota</taxon>
        <taxon>Viridiplantae</taxon>
        <taxon>Chlorophyta</taxon>
        <taxon>Pyramimonadophyceae</taxon>
        <taxon>Pyramimonadales</taxon>
        <taxon>Pyramimonadaceae</taxon>
        <taxon>Cymbomonas</taxon>
    </lineage>
</organism>
<feature type="compositionally biased region" description="Basic and acidic residues" evidence="1">
    <location>
        <begin position="75"/>
        <end position="87"/>
    </location>
</feature>
<evidence type="ECO:0000313" key="3">
    <source>
        <dbReference type="Proteomes" id="UP001190700"/>
    </source>
</evidence>
<dbReference type="Proteomes" id="UP001190700">
    <property type="component" value="Unassembled WGS sequence"/>
</dbReference>
<feature type="compositionally biased region" description="Low complexity" evidence="1">
    <location>
        <begin position="27"/>
        <end position="36"/>
    </location>
</feature>
<gene>
    <name evidence="2" type="ORF">CYMTET_12202</name>
</gene>
<sequence>MSSPPFPASPSIPSSKDHTPSSKRSKSPTPSTHTSPYVTRQSPQKDIDARLGDPAAPFRAPAIIVTPASTELSEEEKKAKKRERDRLYQAQKRSAQKTTVSNPIVVDASPSQHEPMGDASPDNVEGQGEASLPEGEDAFEDEEEGDEGRSFPKYACNRGKPLW</sequence>
<protein>
    <submittedName>
        <fullName evidence="2">Uncharacterized protein</fullName>
    </submittedName>
</protein>
<accession>A0AAE0GL46</accession>
<name>A0AAE0GL46_9CHLO</name>
<proteinExistence type="predicted"/>
<evidence type="ECO:0000256" key="1">
    <source>
        <dbReference type="SAM" id="MobiDB-lite"/>
    </source>
</evidence>
<feature type="compositionally biased region" description="Polar residues" evidence="1">
    <location>
        <begin position="91"/>
        <end position="102"/>
    </location>
</feature>
<reference evidence="2 3" key="1">
    <citation type="journal article" date="2015" name="Genome Biol. Evol.">
        <title>Comparative Genomics of a Bacterivorous Green Alga Reveals Evolutionary Causalities and Consequences of Phago-Mixotrophic Mode of Nutrition.</title>
        <authorList>
            <person name="Burns J.A."/>
            <person name="Paasch A."/>
            <person name="Narechania A."/>
            <person name="Kim E."/>
        </authorList>
    </citation>
    <scope>NUCLEOTIDE SEQUENCE [LARGE SCALE GENOMIC DNA]</scope>
    <source>
        <strain evidence="2 3">PLY_AMNH</strain>
    </source>
</reference>
<feature type="compositionally biased region" description="Pro residues" evidence="1">
    <location>
        <begin position="1"/>
        <end position="10"/>
    </location>
</feature>
<evidence type="ECO:0000313" key="2">
    <source>
        <dbReference type="EMBL" id="KAK3279938.1"/>
    </source>
</evidence>
<comment type="caution">
    <text evidence="2">The sequence shown here is derived from an EMBL/GenBank/DDBJ whole genome shotgun (WGS) entry which is preliminary data.</text>
</comment>
<keyword evidence="3" id="KW-1185">Reference proteome</keyword>
<dbReference type="AlphaFoldDB" id="A0AAE0GL46"/>
<dbReference type="EMBL" id="LGRX02004605">
    <property type="protein sequence ID" value="KAK3279938.1"/>
    <property type="molecule type" value="Genomic_DNA"/>
</dbReference>
<feature type="region of interest" description="Disordered" evidence="1">
    <location>
        <begin position="1"/>
        <end position="163"/>
    </location>
</feature>
<feature type="compositionally biased region" description="Acidic residues" evidence="1">
    <location>
        <begin position="134"/>
        <end position="146"/>
    </location>
</feature>